<dbReference type="AlphaFoldDB" id="A0A8S9XFB0"/>
<keyword evidence="3" id="KW-1185">Reference proteome</keyword>
<comment type="caution">
    <text evidence="2">The sequence shown here is derived from an EMBL/GenBank/DDBJ whole genome shotgun (WGS) entry which is preliminary data.</text>
</comment>
<dbReference type="EMBL" id="WIXP02000008">
    <property type="protein sequence ID" value="KAF6206766.1"/>
    <property type="molecule type" value="Genomic_DNA"/>
</dbReference>
<evidence type="ECO:0000313" key="3">
    <source>
        <dbReference type="Proteomes" id="UP000466442"/>
    </source>
</evidence>
<feature type="region of interest" description="Disordered" evidence="1">
    <location>
        <begin position="301"/>
        <end position="331"/>
    </location>
</feature>
<organism evidence="2 3">
    <name type="scientific">Apolygus lucorum</name>
    <name type="common">Small green plant bug</name>
    <name type="synonym">Lygocoris lucorum</name>
    <dbReference type="NCBI Taxonomy" id="248454"/>
    <lineage>
        <taxon>Eukaryota</taxon>
        <taxon>Metazoa</taxon>
        <taxon>Ecdysozoa</taxon>
        <taxon>Arthropoda</taxon>
        <taxon>Hexapoda</taxon>
        <taxon>Insecta</taxon>
        <taxon>Pterygota</taxon>
        <taxon>Neoptera</taxon>
        <taxon>Paraneoptera</taxon>
        <taxon>Hemiptera</taxon>
        <taxon>Heteroptera</taxon>
        <taxon>Panheteroptera</taxon>
        <taxon>Cimicomorpha</taxon>
        <taxon>Miridae</taxon>
        <taxon>Mirini</taxon>
        <taxon>Apolygus</taxon>
    </lineage>
</organism>
<accession>A0A8S9XFB0</accession>
<name>A0A8S9XFB0_APOLU</name>
<evidence type="ECO:0000313" key="2">
    <source>
        <dbReference type="EMBL" id="KAF6206766.1"/>
    </source>
</evidence>
<gene>
    <name evidence="2" type="ORF">GE061_018002</name>
</gene>
<protein>
    <submittedName>
        <fullName evidence="2">Uncharacterized protein</fullName>
    </submittedName>
</protein>
<reference evidence="2" key="1">
    <citation type="journal article" date="2021" name="Mol. Ecol. Resour.">
        <title>Apolygus lucorum genome provides insights into omnivorousness and mesophyll feeding.</title>
        <authorList>
            <person name="Liu Y."/>
            <person name="Liu H."/>
            <person name="Wang H."/>
            <person name="Huang T."/>
            <person name="Liu B."/>
            <person name="Yang B."/>
            <person name="Yin L."/>
            <person name="Li B."/>
            <person name="Zhang Y."/>
            <person name="Zhang S."/>
            <person name="Jiang F."/>
            <person name="Zhang X."/>
            <person name="Ren Y."/>
            <person name="Wang B."/>
            <person name="Wang S."/>
            <person name="Lu Y."/>
            <person name="Wu K."/>
            <person name="Fan W."/>
            <person name="Wang G."/>
        </authorList>
    </citation>
    <scope>NUCLEOTIDE SEQUENCE</scope>
    <source>
        <strain evidence="2">12Hb</strain>
    </source>
</reference>
<dbReference type="Proteomes" id="UP000466442">
    <property type="component" value="Unassembled WGS sequence"/>
</dbReference>
<feature type="region of interest" description="Disordered" evidence="1">
    <location>
        <begin position="145"/>
        <end position="167"/>
    </location>
</feature>
<evidence type="ECO:0000256" key="1">
    <source>
        <dbReference type="SAM" id="MobiDB-lite"/>
    </source>
</evidence>
<proteinExistence type="predicted"/>
<sequence length="331" mass="38032">MFQELVRNLDLYQGKNLPKNIEDHRHQFMRQEYNPDQYMGQDFYVTISQDQHQYICQDFYVTISQDRHPYMFQDFYVTISQDRHQYMFQDFYDPDQDRYLCQQNEQIFSKRYENRLMCPDQDYYMCQKTGNDPRLEQKAGKNELRSPYMHGSVPVHGLRKGQNPGLRPMSGKGTIIYKPESSQTHQKGQNKPRILLGTGTKFGTQIAKVPGMEKHNQKPGKATLAHTEALQKNRAGTPRGNFSGLEAEHTRTSENALVKRAQDFVTNRPAESKRLTSAMPVGFKPATRSVMLKPANVMLPKGKTHGAVTGKNFKEPGLKQVKPATARTHAG</sequence>